<organism evidence="4 5">
    <name type="scientific">Pythium oligandrum</name>
    <name type="common">Mycoparasitic fungus</name>
    <dbReference type="NCBI Taxonomy" id="41045"/>
    <lineage>
        <taxon>Eukaryota</taxon>
        <taxon>Sar</taxon>
        <taxon>Stramenopiles</taxon>
        <taxon>Oomycota</taxon>
        <taxon>Peronosporomycetes</taxon>
        <taxon>Pythiales</taxon>
        <taxon>Pythiaceae</taxon>
        <taxon>Pythium</taxon>
    </lineage>
</organism>
<dbReference type="OrthoDB" id="275715at2759"/>
<dbReference type="Proteomes" id="UP000794436">
    <property type="component" value="Unassembled WGS sequence"/>
</dbReference>
<dbReference type="Pfam" id="PF05347">
    <property type="entry name" value="Complex1_LYR"/>
    <property type="match status" value="1"/>
</dbReference>
<reference evidence="4" key="1">
    <citation type="submission" date="2019-03" db="EMBL/GenBank/DDBJ databases">
        <title>Long read genome sequence of the mycoparasitic Pythium oligandrum ATCC 38472 isolated from sugarbeet rhizosphere.</title>
        <authorList>
            <person name="Gaulin E."/>
        </authorList>
    </citation>
    <scope>NUCLEOTIDE SEQUENCE</scope>
    <source>
        <strain evidence="4">ATCC 38472_TT</strain>
    </source>
</reference>
<keyword evidence="5" id="KW-1185">Reference proteome</keyword>
<dbReference type="EMBL" id="SPLM01000001">
    <property type="protein sequence ID" value="TMW69483.1"/>
    <property type="molecule type" value="Genomic_DNA"/>
</dbReference>
<comment type="similarity">
    <text evidence="1">Belongs to the complex I LYR family.</text>
</comment>
<evidence type="ECO:0000256" key="1">
    <source>
        <dbReference type="ARBA" id="ARBA00009508"/>
    </source>
</evidence>
<dbReference type="PANTHER" id="PTHR14273">
    <property type="entry name" value="LYR MOTIF-CONTAINING PROTEIN 1"/>
    <property type="match status" value="1"/>
</dbReference>
<sequence length="111" mass="13317">MAALSLYRRILRVARTWEGGDVERAWIRTEARQRFEENRKIRDPKRIQQLIQEGHDQVDVAVHYKNPYPRPQYVDPGTVGGDNDFRRRSTRKNTKLDRTSRSRISRQYKPH</sequence>
<dbReference type="InterPro" id="IPR045294">
    <property type="entry name" value="Complex1_LYR_LYRM1"/>
</dbReference>
<comment type="caution">
    <text evidence="4">The sequence shown here is derived from an EMBL/GenBank/DDBJ whole genome shotgun (WGS) entry which is preliminary data.</text>
</comment>
<accession>A0A8K1CV25</accession>
<dbReference type="GO" id="GO:0005739">
    <property type="term" value="C:mitochondrion"/>
    <property type="evidence" value="ECO:0007669"/>
    <property type="project" value="TreeGrafter"/>
</dbReference>
<feature type="domain" description="Complex 1 LYR protein" evidence="3">
    <location>
        <begin position="2"/>
        <end position="59"/>
    </location>
</feature>
<evidence type="ECO:0000256" key="2">
    <source>
        <dbReference type="SAM" id="MobiDB-lite"/>
    </source>
</evidence>
<evidence type="ECO:0000259" key="3">
    <source>
        <dbReference type="Pfam" id="PF05347"/>
    </source>
</evidence>
<dbReference type="CDD" id="cd20261">
    <property type="entry name" value="Complex1_LYR_LYRM1"/>
    <property type="match status" value="1"/>
</dbReference>
<feature type="compositionally biased region" description="Basic residues" evidence="2">
    <location>
        <begin position="101"/>
        <end position="111"/>
    </location>
</feature>
<dbReference type="InterPro" id="IPR040330">
    <property type="entry name" value="LYRM1"/>
</dbReference>
<dbReference type="InterPro" id="IPR008011">
    <property type="entry name" value="Complex1_LYR_dom"/>
</dbReference>
<protein>
    <recommendedName>
        <fullName evidence="3">Complex 1 LYR protein domain-containing protein</fullName>
    </recommendedName>
</protein>
<name>A0A8K1CV25_PYTOL</name>
<evidence type="ECO:0000313" key="4">
    <source>
        <dbReference type="EMBL" id="TMW69483.1"/>
    </source>
</evidence>
<proteinExistence type="inferred from homology"/>
<dbReference type="AlphaFoldDB" id="A0A8K1CV25"/>
<gene>
    <name evidence="4" type="ORF">Poli38472_001639</name>
</gene>
<feature type="region of interest" description="Disordered" evidence="2">
    <location>
        <begin position="67"/>
        <end position="111"/>
    </location>
</feature>
<evidence type="ECO:0000313" key="5">
    <source>
        <dbReference type="Proteomes" id="UP000794436"/>
    </source>
</evidence>
<dbReference type="PANTHER" id="PTHR14273:SF0">
    <property type="entry name" value="LYR MOTIF-CONTAINING PROTEIN 1"/>
    <property type="match status" value="1"/>
</dbReference>